<evidence type="ECO:0000313" key="2">
    <source>
        <dbReference type="EMBL" id="GII59400.1"/>
    </source>
</evidence>
<keyword evidence="1" id="KW-0472">Membrane</keyword>
<name>A0A8J4DFM4_9ACTN</name>
<evidence type="ECO:0008006" key="4">
    <source>
        <dbReference type="Google" id="ProtNLM"/>
    </source>
</evidence>
<evidence type="ECO:0000256" key="1">
    <source>
        <dbReference type="SAM" id="Phobius"/>
    </source>
</evidence>
<keyword evidence="1" id="KW-1133">Transmembrane helix</keyword>
<feature type="transmembrane region" description="Helical" evidence="1">
    <location>
        <begin position="25"/>
        <end position="58"/>
    </location>
</feature>
<feature type="transmembrane region" description="Helical" evidence="1">
    <location>
        <begin position="78"/>
        <end position="96"/>
    </location>
</feature>
<dbReference type="InterPro" id="IPR001646">
    <property type="entry name" value="5peptide_repeat"/>
</dbReference>
<dbReference type="Proteomes" id="UP000605992">
    <property type="component" value="Unassembled WGS sequence"/>
</dbReference>
<gene>
    <name evidence="2" type="ORF">Pth03_77890</name>
</gene>
<dbReference type="Pfam" id="PF13576">
    <property type="entry name" value="Pentapeptide_3"/>
    <property type="match status" value="1"/>
</dbReference>
<proteinExistence type="predicted"/>
<organism evidence="2 3">
    <name type="scientific">Planotetraspora thailandica</name>
    <dbReference type="NCBI Taxonomy" id="487172"/>
    <lineage>
        <taxon>Bacteria</taxon>
        <taxon>Bacillati</taxon>
        <taxon>Actinomycetota</taxon>
        <taxon>Actinomycetes</taxon>
        <taxon>Streptosporangiales</taxon>
        <taxon>Streptosporangiaceae</taxon>
        <taxon>Planotetraspora</taxon>
    </lineage>
</organism>
<keyword evidence="3" id="KW-1185">Reference proteome</keyword>
<protein>
    <recommendedName>
        <fullName evidence="4">Pentapeptide repeat-containing protein</fullName>
    </recommendedName>
</protein>
<evidence type="ECO:0000313" key="3">
    <source>
        <dbReference type="Proteomes" id="UP000605992"/>
    </source>
</evidence>
<dbReference type="AlphaFoldDB" id="A0A8J4DFM4"/>
<reference evidence="2" key="1">
    <citation type="submission" date="2021-01" db="EMBL/GenBank/DDBJ databases">
        <title>Whole genome shotgun sequence of Planotetraspora thailandica NBRC 104271.</title>
        <authorList>
            <person name="Komaki H."/>
            <person name="Tamura T."/>
        </authorList>
    </citation>
    <scope>NUCLEOTIDE SEQUENCE</scope>
    <source>
        <strain evidence="2">NBRC 104271</strain>
    </source>
</reference>
<dbReference type="EMBL" id="BOOR01000085">
    <property type="protein sequence ID" value="GII59400.1"/>
    <property type="molecule type" value="Genomic_DNA"/>
</dbReference>
<comment type="caution">
    <text evidence="2">The sequence shown here is derived from an EMBL/GenBank/DDBJ whole genome shotgun (WGS) entry which is preliminary data.</text>
</comment>
<keyword evidence="1" id="KW-0812">Transmembrane</keyword>
<accession>A0A8J4DFM4</accession>
<sequence length="523" mass="53859">MPHLPRLKRLLPPWRRRVSRPGTTGVVRLLHIGVALALTLAGAILIAGGLLVAALVWLGLPKSPLTLDTTNLLEIVKISLSVAAGVGGAVALVVAYRKQRLAEEENHRARQTARREDAKLYAERFDKATDKLGNDAPAVRLAGVHALAALADDWDGGRQMCIDVLCAYLRMPPEPEPDASDGAKHATWQAMREVRATVIRLIAAHLRVTTPVSWCGSDLDFTGVVFDDGANFSFAVFSGGTVLFDGAEFSGGTVSFDGATFSGSTVSFDGAKFSGGTVSFGAAGLDVPESGGVGFGLPEFPSWAAPGFGMPEFFVHEFVVPAFGMSGRSDRAKFSGGRVSFDGAKFSGSAVSFDGAEFSGGAVSFDGAEFSGSAVSFGRAAFSGGAVSFQAAAFSGGTVSFQAAKFSGSAVSFQAATFSGGTVSFYGAAFSGGIVWFGGAKFSGGTVSFLMAEFSDGTVSFGAEFSGGTVSFDGTTFSDGTVSFDGATFSGGTVSFHGAWWSSPPTGLPDQAPGLQLPDEPSG</sequence>